<feature type="transmembrane region" description="Helical" evidence="8">
    <location>
        <begin position="101"/>
        <end position="122"/>
    </location>
</feature>
<organism evidence="9 10">
    <name type="scientific">Streptomyces graminearus</name>
    <dbReference type="NCBI Taxonomy" id="284030"/>
    <lineage>
        <taxon>Bacteria</taxon>
        <taxon>Bacillati</taxon>
        <taxon>Actinomycetota</taxon>
        <taxon>Actinomycetes</taxon>
        <taxon>Kitasatosporales</taxon>
        <taxon>Streptomycetaceae</taxon>
        <taxon>Streptomyces</taxon>
    </lineage>
</organism>
<dbReference type="RefSeq" id="WP_232984448.1">
    <property type="nucleotide sequence ID" value="NZ_BAAATL010000013.1"/>
</dbReference>
<evidence type="ECO:0000256" key="1">
    <source>
        <dbReference type="ARBA" id="ARBA00004370"/>
    </source>
</evidence>
<dbReference type="Proteomes" id="UP001501721">
    <property type="component" value="Unassembled WGS sequence"/>
</dbReference>
<evidence type="ECO:0000256" key="5">
    <source>
        <dbReference type="ARBA" id="ARBA00022989"/>
    </source>
</evidence>
<accession>A0ABP5YM23</accession>
<comment type="similarity">
    <text evidence="2 7">Belongs to the complex I subunit 3 family.</text>
</comment>
<keyword evidence="3" id="KW-0813">Transport</keyword>
<protein>
    <recommendedName>
        <fullName evidence="7">NADH-quinone oxidoreductase subunit</fullName>
        <ecNumber evidence="7">7.1.1.-</ecNumber>
    </recommendedName>
</protein>
<dbReference type="EC" id="7.1.1.-" evidence="7"/>
<dbReference type="InterPro" id="IPR038430">
    <property type="entry name" value="NDAH_ubi_oxred_su3_sf"/>
</dbReference>
<dbReference type="PANTHER" id="PTHR11058">
    <property type="entry name" value="NADH-UBIQUINONE OXIDOREDUCTASE CHAIN 3"/>
    <property type="match status" value="1"/>
</dbReference>
<feature type="transmembrane region" description="Helical" evidence="8">
    <location>
        <begin position="134"/>
        <end position="153"/>
    </location>
</feature>
<dbReference type="Pfam" id="PF00507">
    <property type="entry name" value="Oxidored_q4"/>
    <property type="match status" value="1"/>
</dbReference>
<dbReference type="Gene3D" id="1.20.58.1610">
    <property type="entry name" value="NADH:ubiquinone/plastoquinone oxidoreductase, chain 3"/>
    <property type="match status" value="1"/>
</dbReference>
<reference evidence="10" key="1">
    <citation type="journal article" date="2019" name="Int. J. Syst. Evol. Microbiol.">
        <title>The Global Catalogue of Microorganisms (GCM) 10K type strain sequencing project: providing services to taxonomists for standard genome sequencing and annotation.</title>
        <authorList>
            <consortium name="The Broad Institute Genomics Platform"/>
            <consortium name="The Broad Institute Genome Sequencing Center for Infectious Disease"/>
            <person name="Wu L."/>
            <person name="Ma J."/>
        </authorList>
    </citation>
    <scope>NUCLEOTIDE SEQUENCE [LARGE SCALE GENOMIC DNA]</scope>
    <source>
        <strain evidence="10">JCM 6923</strain>
    </source>
</reference>
<evidence type="ECO:0000256" key="6">
    <source>
        <dbReference type="ARBA" id="ARBA00023136"/>
    </source>
</evidence>
<evidence type="ECO:0000256" key="8">
    <source>
        <dbReference type="SAM" id="Phobius"/>
    </source>
</evidence>
<sequence length="161" mass="16997">MRETLGDSTIAATHVVTGAGHVVTAAGHAVTGAGHVVTAAGYFRSYSAVGLLAVVGVLFVAVAFGAGRLLRPVVPTPEKLLTYECGVDPVGEGWAHTQVRYYVYAFLYVIFAVDSVFLFPWATVFAAPGFGATTLVEMFVFLGFLAVGLLYAYKKGVLAWT</sequence>
<keyword evidence="7" id="KW-0874">Quinone</keyword>
<keyword evidence="4 7" id="KW-0812">Transmembrane</keyword>
<name>A0ABP5YM23_9ACTN</name>
<keyword evidence="10" id="KW-1185">Reference proteome</keyword>
<proteinExistence type="inferred from homology"/>
<comment type="caution">
    <text evidence="9">The sequence shown here is derived from an EMBL/GenBank/DDBJ whole genome shotgun (WGS) entry which is preliminary data.</text>
</comment>
<keyword evidence="7" id="KW-0520">NAD</keyword>
<dbReference type="InterPro" id="IPR000440">
    <property type="entry name" value="NADH_UbQ/plastoQ_OxRdtase_su3"/>
</dbReference>
<dbReference type="EMBL" id="BAAATL010000013">
    <property type="protein sequence ID" value="GAA2482653.1"/>
    <property type="molecule type" value="Genomic_DNA"/>
</dbReference>
<keyword evidence="6 8" id="KW-0472">Membrane</keyword>
<evidence type="ECO:0000256" key="7">
    <source>
        <dbReference type="RuleBase" id="RU003639"/>
    </source>
</evidence>
<evidence type="ECO:0000256" key="3">
    <source>
        <dbReference type="ARBA" id="ARBA00022448"/>
    </source>
</evidence>
<gene>
    <name evidence="9" type="ORF">GCM10010422_29450</name>
</gene>
<comment type="subcellular location">
    <subcellularLocation>
        <location evidence="7">Cell membrane</location>
        <topology evidence="7">Multi-pass membrane protein</topology>
    </subcellularLocation>
    <subcellularLocation>
        <location evidence="1">Membrane</location>
    </subcellularLocation>
</comment>
<keyword evidence="5 8" id="KW-1133">Transmembrane helix</keyword>
<dbReference type="PANTHER" id="PTHR11058:SF9">
    <property type="entry name" value="NADH-UBIQUINONE OXIDOREDUCTASE CHAIN 3"/>
    <property type="match status" value="1"/>
</dbReference>
<comment type="function">
    <text evidence="7">NDH-1 shuttles electrons from NADH, via FMN and iron-sulfur (Fe-S) centers, to quinones in the respiratory chain.</text>
</comment>
<evidence type="ECO:0000256" key="2">
    <source>
        <dbReference type="ARBA" id="ARBA00008472"/>
    </source>
</evidence>
<evidence type="ECO:0000313" key="10">
    <source>
        <dbReference type="Proteomes" id="UP001501721"/>
    </source>
</evidence>
<evidence type="ECO:0000256" key="4">
    <source>
        <dbReference type="ARBA" id="ARBA00022692"/>
    </source>
</evidence>
<evidence type="ECO:0000313" key="9">
    <source>
        <dbReference type="EMBL" id="GAA2482653.1"/>
    </source>
</evidence>
<comment type="catalytic activity">
    <reaction evidence="7">
        <text>a quinone + NADH + 5 H(+)(in) = a quinol + NAD(+) + 4 H(+)(out)</text>
        <dbReference type="Rhea" id="RHEA:57888"/>
        <dbReference type="ChEBI" id="CHEBI:15378"/>
        <dbReference type="ChEBI" id="CHEBI:24646"/>
        <dbReference type="ChEBI" id="CHEBI:57540"/>
        <dbReference type="ChEBI" id="CHEBI:57945"/>
        <dbReference type="ChEBI" id="CHEBI:132124"/>
    </reaction>
</comment>
<feature type="transmembrane region" description="Helical" evidence="8">
    <location>
        <begin position="48"/>
        <end position="70"/>
    </location>
</feature>